<proteinExistence type="predicted"/>
<gene>
    <name evidence="1" type="ORF">F7Q91_15670</name>
</gene>
<evidence type="ECO:0000313" key="1">
    <source>
        <dbReference type="EMBL" id="KAB0478812.1"/>
    </source>
</evidence>
<dbReference type="EMBL" id="VZPX01000034">
    <property type="protein sequence ID" value="KAB0478812.1"/>
    <property type="molecule type" value="Genomic_DNA"/>
</dbReference>
<name>A0A7V7NSG2_9VIBR</name>
<accession>A0A7V7NSG2</accession>
<organism evidence="1 2">
    <name type="scientific">Vibrio chagasii</name>
    <dbReference type="NCBI Taxonomy" id="170679"/>
    <lineage>
        <taxon>Bacteria</taxon>
        <taxon>Pseudomonadati</taxon>
        <taxon>Pseudomonadota</taxon>
        <taxon>Gammaproteobacteria</taxon>
        <taxon>Vibrionales</taxon>
        <taxon>Vibrionaceae</taxon>
        <taxon>Vibrio</taxon>
    </lineage>
</organism>
<protein>
    <submittedName>
        <fullName evidence="1">Uncharacterized protein</fullName>
    </submittedName>
</protein>
<dbReference type="RefSeq" id="WP_137408117.1">
    <property type="nucleotide sequence ID" value="NZ_AP025469.1"/>
</dbReference>
<sequence>MPDSVLLQEILKYGNLLISPVFIAGATYWLKCKIDTANSRTKMEQDRKTAEELGKIKQKLDDANFPNILSKLASTTELVETIQNEISNKSWVNQQIFPIRQEIMQIVTRAVTDLRELVYLRNQAYLNFHHIYYENCGFSGGGFDVPFYADPKHQEEAERREAEYWAFAEKEIEFEKSKHKKKYSSHEYKEKDELLFTSVICHIESVLSKLSLNQAILSPNTVELSDFFEYAKTKLTSSQQFDHDEGISEWEWSEYMIEENEKFLAEIDKQHSHINELTKTELFFDSSNNF</sequence>
<dbReference type="AlphaFoldDB" id="A0A7V7NSG2"/>
<dbReference type="Proteomes" id="UP000423756">
    <property type="component" value="Unassembled WGS sequence"/>
</dbReference>
<comment type="caution">
    <text evidence="1">The sequence shown here is derived from an EMBL/GenBank/DDBJ whole genome shotgun (WGS) entry which is preliminary data.</text>
</comment>
<dbReference type="GeneID" id="77344902"/>
<reference evidence="1 2" key="1">
    <citation type="submission" date="2019-09" db="EMBL/GenBank/DDBJ databases">
        <title>Draft genome sequences of 48 bacterial type strains from the CCUG.</title>
        <authorList>
            <person name="Tunovic T."/>
            <person name="Pineiro-Iglesias B."/>
            <person name="Unosson C."/>
            <person name="Inganas E."/>
            <person name="Ohlen M."/>
            <person name="Cardew S."/>
            <person name="Jensie-Markopoulos S."/>
            <person name="Salva-Serra F."/>
            <person name="Jaen-Luchoro D."/>
            <person name="Karlsson R."/>
            <person name="Svensson-Stadler L."/>
            <person name="Chun J."/>
            <person name="Moore E."/>
        </authorList>
    </citation>
    <scope>NUCLEOTIDE SEQUENCE [LARGE SCALE GENOMIC DNA]</scope>
    <source>
        <strain evidence="1 2">CCUG 48643</strain>
    </source>
</reference>
<evidence type="ECO:0000313" key="2">
    <source>
        <dbReference type="Proteomes" id="UP000423756"/>
    </source>
</evidence>